<sequence>MKPQLFLITIVLTASLAFKPVFSQKVRSERIDRKAVVARHNVVTTRFDSMQSVSVGNGEFAFTVDPTGLQTFPDIYQQGVSLGTQSQWGWHSFPNTQQYQLDEVYKTYKAHNRDVSYTYAFSKPDRLKAVSDWFRENPHRLHLGQIGFGLTKADGSPVTPKDLQNVRQKLDLWTGEIRSHFELEGQPVDVLTVAHQSQDQIAVRVQSPLLKTGRLTLTFRFPYGSGDWENAIDWTSPQRHKSRLMSTTGHGALIERTLDTTRYSVRIGWSGTASLTQPEKHQFVLKPTSQSESFEMSCRFSPKPGGQAIASFTETLTNSQQRWEKFWQTGGAIDLAGSTDPRAAELERRIVLSQYLTKIQCAGSAPPQETGLTYNSWYGKPHLEMHWWHAAHFAQWNRIDLLEKSLGWYRSVRRKAQAIATRQGFKGVRWPKMVDQTGNESPSTIAPFLIWQQPHFLYFAELCYRHHHNRAVLEKYKDLVFETADFMASYAYFDPAKKAYILGPGLIPAQERFKADDTYNPTYELAYWRWGLTVAQQWRQRLGLPRNKQWDDVLTKLSPLPVQDGLYLAAESAPDSYTFPAYMTDHPAVLGAYGFLPASSQLDVPTMQRTFDKIMNVWKWEETWGWDYPLVAMTAARLGKPKDAVDVLLMKVTKNTFLPNGHNYQRSNLRIYLPGNGGLLMAISMMCAGWDGYTGDPNPGFPKDGTWQVKWEGLKPMP</sequence>
<dbReference type="GO" id="GO:0005975">
    <property type="term" value="P:carbohydrate metabolic process"/>
    <property type="evidence" value="ECO:0007669"/>
    <property type="project" value="InterPro"/>
</dbReference>
<dbReference type="RefSeq" id="WP_093831317.1">
    <property type="nucleotide sequence ID" value="NZ_FOLQ01000013.1"/>
</dbReference>
<evidence type="ECO:0000313" key="1">
    <source>
        <dbReference type="EMBL" id="SFE37300.1"/>
    </source>
</evidence>
<gene>
    <name evidence="1" type="ORF">SAMN05216167_11332</name>
</gene>
<protein>
    <recommendedName>
        <fullName evidence="3">Glycosyl hydrolase family 65, N-terminal domain</fullName>
    </recommendedName>
</protein>
<evidence type="ECO:0000313" key="2">
    <source>
        <dbReference type="Proteomes" id="UP000198598"/>
    </source>
</evidence>
<dbReference type="InterPro" id="IPR008928">
    <property type="entry name" value="6-hairpin_glycosidase_sf"/>
</dbReference>
<keyword evidence="2" id="KW-1185">Reference proteome</keyword>
<dbReference type="EMBL" id="FOLQ01000013">
    <property type="protein sequence ID" value="SFE37300.1"/>
    <property type="molecule type" value="Genomic_DNA"/>
</dbReference>
<dbReference type="Gene3D" id="1.50.10.10">
    <property type="match status" value="1"/>
</dbReference>
<name>A0A1I2A3J2_9BACT</name>
<reference evidence="1 2" key="1">
    <citation type="submission" date="2016-10" db="EMBL/GenBank/DDBJ databases">
        <authorList>
            <person name="de Groot N.N."/>
        </authorList>
    </citation>
    <scope>NUCLEOTIDE SEQUENCE [LARGE SCALE GENOMIC DNA]</scope>
    <source>
        <strain evidence="1 2">DSM 26130</strain>
    </source>
</reference>
<dbReference type="AlphaFoldDB" id="A0A1I2A3J2"/>
<dbReference type="SUPFAM" id="SSF48208">
    <property type="entry name" value="Six-hairpin glycosidases"/>
    <property type="match status" value="1"/>
</dbReference>
<dbReference type="InterPro" id="IPR012341">
    <property type="entry name" value="6hp_glycosidase-like_sf"/>
</dbReference>
<organism evidence="1 2">
    <name type="scientific">Spirosoma endophyticum</name>
    <dbReference type="NCBI Taxonomy" id="662367"/>
    <lineage>
        <taxon>Bacteria</taxon>
        <taxon>Pseudomonadati</taxon>
        <taxon>Bacteroidota</taxon>
        <taxon>Cytophagia</taxon>
        <taxon>Cytophagales</taxon>
        <taxon>Cytophagaceae</taxon>
        <taxon>Spirosoma</taxon>
    </lineage>
</organism>
<dbReference type="Proteomes" id="UP000198598">
    <property type="component" value="Unassembled WGS sequence"/>
</dbReference>
<proteinExistence type="predicted"/>
<dbReference type="OrthoDB" id="127395at2"/>
<evidence type="ECO:0008006" key="3">
    <source>
        <dbReference type="Google" id="ProtNLM"/>
    </source>
</evidence>
<accession>A0A1I2A3J2</accession>
<dbReference type="STRING" id="662367.SAMN05216167_11332"/>